<evidence type="ECO:0000313" key="4">
    <source>
        <dbReference type="Proteomes" id="UP000008281"/>
    </source>
</evidence>
<dbReference type="AlphaFoldDB" id="E3NAA6"/>
<keyword evidence="2" id="KW-1133">Transmembrane helix</keyword>
<name>E3NAA6_CAERE</name>
<gene>
    <name evidence="3" type="ORF">CRE_25846</name>
</gene>
<keyword evidence="2" id="KW-0472">Membrane</keyword>
<accession>E3NAA6</accession>
<feature type="transmembrane region" description="Helical" evidence="2">
    <location>
        <begin position="117"/>
        <end position="141"/>
    </location>
</feature>
<reference evidence="3" key="1">
    <citation type="submission" date="2007-07" db="EMBL/GenBank/DDBJ databases">
        <title>PCAP assembly of the Caenorhabditis remanei genome.</title>
        <authorList>
            <consortium name="The Caenorhabditis remanei Sequencing Consortium"/>
            <person name="Wilson R.K."/>
        </authorList>
    </citation>
    <scope>NUCLEOTIDE SEQUENCE [LARGE SCALE GENOMIC DNA]</scope>
    <source>
        <strain evidence="3">PB4641</strain>
    </source>
</reference>
<evidence type="ECO:0000313" key="3">
    <source>
        <dbReference type="EMBL" id="EFO91014.1"/>
    </source>
</evidence>
<proteinExistence type="predicted"/>
<feature type="region of interest" description="Disordered" evidence="1">
    <location>
        <begin position="147"/>
        <end position="182"/>
    </location>
</feature>
<dbReference type="Proteomes" id="UP000008281">
    <property type="component" value="Unassembled WGS sequence"/>
</dbReference>
<evidence type="ECO:0000256" key="2">
    <source>
        <dbReference type="SAM" id="Phobius"/>
    </source>
</evidence>
<evidence type="ECO:0000256" key="1">
    <source>
        <dbReference type="SAM" id="MobiDB-lite"/>
    </source>
</evidence>
<feature type="compositionally biased region" description="Gly residues" evidence="1">
    <location>
        <begin position="148"/>
        <end position="160"/>
    </location>
</feature>
<protein>
    <submittedName>
        <fullName evidence="3">Uncharacterized protein</fullName>
    </submittedName>
</protein>
<keyword evidence="4" id="KW-1185">Reference proteome</keyword>
<keyword evidence="2" id="KW-0812">Transmembrane</keyword>
<sequence length="182" mass="18719">MPSTAIPLFRVLASNAPAIAGAANAIFNGPFNAKTVYQLVANVCPTSVGADEKCAKKPSELLGECETKKLAPNCEEVVRQGVEQFCTTEKTSPACAWLPTTTTATAAANITTESSNMLFMIIGAVVGVVLIIAIAIGLFFYCRKKKGGQGSGTTTGGTTGGTTQQSGMSTTTSGRSKKSTIV</sequence>
<dbReference type="HOGENOM" id="CLU_1483309_0_0_1"/>
<dbReference type="OMA" id="DMAMEAT"/>
<organism evidence="4">
    <name type="scientific">Caenorhabditis remanei</name>
    <name type="common">Caenorhabditis vulgaris</name>
    <dbReference type="NCBI Taxonomy" id="31234"/>
    <lineage>
        <taxon>Eukaryota</taxon>
        <taxon>Metazoa</taxon>
        <taxon>Ecdysozoa</taxon>
        <taxon>Nematoda</taxon>
        <taxon>Chromadorea</taxon>
        <taxon>Rhabditida</taxon>
        <taxon>Rhabditina</taxon>
        <taxon>Rhabditomorpha</taxon>
        <taxon>Rhabditoidea</taxon>
        <taxon>Rhabditidae</taxon>
        <taxon>Peloderinae</taxon>
        <taxon>Caenorhabditis</taxon>
    </lineage>
</organism>
<dbReference type="EMBL" id="DS268573">
    <property type="protein sequence ID" value="EFO91014.1"/>
    <property type="molecule type" value="Genomic_DNA"/>
</dbReference>
<feature type="compositionally biased region" description="Low complexity" evidence="1">
    <location>
        <begin position="161"/>
        <end position="174"/>
    </location>
</feature>